<evidence type="ECO:0000313" key="3">
    <source>
        <dbReference type="Proteomes" id="UP000199114"/>
    </source>
</evidence>
<protein>
    <submittedName>
        <fullName evidence="2">Ferredoxin</fullName>
    </submittedName>
</protein>
<reference evidence="3" key="1">
    <citation type="submission" date="2016-10" db="EMBL/GenBank/DDBJ databases">
        <authorList>
            <person name="Varghese N."/>
            <person name="Submissions S."/>
        </authorList>
    </citation>
    <scope>NUCLEOTIDE SEQUENCE [LARGE SCALE GENOMIC DNA]</scope>
    <source>
        <strain evidence="3">DSM 25055</strain>
    </source>
</reference>
<name>A0A1H9P4Y8_9EURY</name>
<proteinExistence type="predicted"/>
<dbReference type="OrthoDB" id="31557at2157"/>
<dbReference type="Pfam" id="PF00111">
    <property type="entry name" value="Fer2"/>
    <property type="match status" value="1"/>
</dbReference>
<dbReference type="STRING" id="1186196.SAMN04489841_3863"/>
<dbReference type="CDD" id="cd00207">
    <property type="entry name" value="fer2"/>
    <property type="match status" value="1"/>
</dbReference>
<dbReference type="SUPFAM" id="SSF54292">
    <property type="entry name" value="2Fe-2S ferredoxin-like"/>
    <property type="match status" value="1"/>
</dbReference>
<accession>A0A1H9P4Y8</accession>
<evidence type="ECO:0000313" key="2">
    <source>
        <dbReference type="EMBL" id="SER43242.1"/>
    </source>
</evidence>
<keyword evidence="3" id="KW-1185">Reference proteome</keyword>
<organism evidence="2 3">
    <name type="scientific">Natrinema salaciae</name>
    <dbReference type="NCBI Taxonomy" id="1186196"/>
    <lineage>
        <taxon>Archaea</taxon>
        <taxon>Methanobacteriati</taxon>
        <taxon>Methanobacteriota</taxon>
        <taxon>Stenosarchaea group</taxon>
        <taxon>Halobacteria</taxon>
        <taxon>Halobacteriales</taxon>
        <taxon>Natrialbaceae</taxon>
        <taxon>Natrinema</taxon>
    </lineage>
</organism>
<dbReference type="InterPro" id="IPR036010">
    <property type="entry name" value="2Fe-2S_ferredoxin-like_sf"/>
</dbReference>
<dbReference type="RefSeq" id="WP_090620723.1">
    <property type="nucleotide sequence ID" value="NZ_FOFD01000005.1"/>
</dbReference>
<sequence length="110" mass="12084">MPTIEFEGETIEANTGDDLRGTLLDAGLTTHNGKAQYTNCRGNGICGTCAVEIVEGEVADPTEKELRRLKLPPHSPDSELRLACQLPIEDDLVVRKHPGYWGQKVEHDDS</sequence>
<dbReference type="InterPro" id="IPR001041">
    <property type="entry name" value="2Fe-2S_ferredoxin-type"/>
</dbReference>
<evidence type="ECO:0000259" key="1">
    <source>
        <dbReference type="PROSITE" id="PS51085"/>
    </source>
</evidence>
<dbReference type="InterPro" id="IPR012675">
    <property type="entry name" value="Beta-grasp_dom_sf"/>
</dbReference>
<gene>
    <name evidence="2" type="ORF">SAMN04489841_3863</name>
</gene>
<dbReference type="Proteomes" id="UP000199114">
    <property type="component" value="Unassembled WGS sequence"/>
</dbReference>
<dbReference type="EMBL" id="FOFD01000005">
    <property type="protein sequence ID" value="SER43242.1"/>
    <property type="molecule type" value="Genomic_DNA"/>
</dbReference>
<dbReference type="PROSITE" id="PS51085">
    <property type="entry name" value="2FE2S_FER_2"/>
    <property type="match status" value="1"/>
</dbReference>
<dbReference type="GO" id="GO:0051536">
    <property type="term" value="F:iron-sulfur cluster binding"/>
    <property type="evidence" value="ECO:0007669"/>
    <property type="project" value="InterPro"/>
</dbReference>
<dbReference type="Gene3D" id="3.10.20.30">
    <property type="match status" value="1"/>
</dbReference>
<feature type="domain" description="2Fe-2S ferredoxin-type" evidence="1">
    <location>
        <begin position="2"/>
        <end position="100"/>
    </location>
</feature>
<dbReference type="AlphaFoldDB" id="A0A1H9P4Y8"/>